<sequence>MRRLSSESKNQGDWDLEDMLQLSSQGDWDFEDLQRLSSASEDEREWEFEDRLSELPDDLLLRIMSRLPLLSCLPLKQERGSSVLARRWQHLSQFLSGMLNFDATNLIDQLDSEDEDSIYYEKLRKEKLTDSEATPKHKHEASPFLHKFSVKLPTIREGQESREMQNVKEYPNQNLKEVEVIGYSGATSHAELVTYLLKSAFNLEKIVFGWEFDGVPSDKKPRFRNAAKQLMRTTPHILGLEFVIL</sequence>
<evidence type="ECO:0000259" key="1">
    <source>
        <dbReference type="Pfam" id="PF08387"/>
    </source>
</evidence>
<dbReference type="InterPro" id="IPR006566">
    <property type="entry name" value="FBD"/>
</dbReference>
<protein>
    <submittedName>
        <fullName evidence="2">Putative F-box/FBD/LRR-repeat protein</fullName>
    </submittedName>
</protein>
<name>A0A1R3G930_COCAP</name>
<dbReference type="Pfam" id="PF08387">
    <property type="entry name" value="FBD"/>
    <property type="match status" value="1"/>
</dbReference>
<proteinExistence type="predicted"/>
<evidence type="ECO:0000313" key="2">
    <source>
        <dbReference type="EMBL" id="OMO54608.1"/>
    </source>
</evidence>
<comment type="caution">
    <text evidence="2">The sequence shown here is derived from an EMBL/GenBank/DDBJ whole genome shotgun (WGS) entry which is preliminary data.</text>
</comment>
<dbReference type="AlphaFoldDB" id="A0A1R3G930"/>
<dbReference type="Gramene" id="OMO54608">
    <property type="protein sequence ID" value="OMO54608"/>
    <property type="gene ID" value="CCACVL1_27721"/>
</dbReference>
<accession>A0A1R3G930</accession>
<dbReference type="PANTHER" id="PTHR35545:SF26">
    <property type="entry name" value="F-BOX DOMAIN-CONTAINING PROTEIN"/>
    <property type="match status" value="1"/>
</dbReference>
<keyword evidence="3" id="KW-1185">Reference proteome</keyword>
<feature type="domain" description="FBD" evidence="1">
    <location>
        <begin position="173"/>
        <end position="208"/>
    </location>
</feature>
<dbReference type="EMBL" id="AWWV01014923">
    <property type="protein sequence ID" value="OMO54608.1"/>
    <property type="molecule type" value="Genomic_DNA"/>
</dbReference>
<evidence type="ECO:0000313" key="3">
    <source>
        <dbReference type="Proteomes" id="UP000188268"/>
    </source>
</evidence>
<dbReference type="Proteomes" id="UP000188268">
    <property type="component" value="Unassembled WGS sequence"/>
</dbReference>
<reference evidence="2 3" key="1">
    <citation type="submission" date="2013-09" db="EMBL/GenBank/DDBJ databases">
        <title>Corchorus capsularis genome sequencing.</title>
        <authorList>
            <person name="Alam M."/>
            <person name="Haque M.S."/>
            <person name="Islam M.S."/>
            <person name="Emdad E.M."/>
            <person name="Islam M.M."/>
            <person name="Ahmed B."/>
            <person name="Halim A."/>
            <person name="Hossen Q.M.M."/>
            <person name="Hossain M.Z."/>
            <person name="Ahmed R."/>
            <person name="Khan M.M."/>
            <person name="Islam R."/>
            <person name="Rashid M.M."/>
            <person name="Khan S.A."/>
            <person name="Rahman M.S."/>
            <person name="Alam M."/>
        </authorList>
    </citation>
    <scope>NUCLEOTIDE SEQUENCE [LARGE SCALE GENOMIC DNA]</scope>
    <source>
        <strain evidence="3">cv. CVL-1</strain>
        <tissue evidence="2">Whole seedling</tissue>
    </source>
</reference>
<organism evidence="2 3">
    <name type="scientific">Corchorus capsularis</name>
    <name type="common">Jute</name>
    <dbReference type="NCBI Taxonomy" id="210143"/>
    <lineage>
        <taxon>Eukaryota</taxon>
        <taxon>Viridiplantae</taxon>
        <taxon>Streptophyta</taxon>
        <taxon>Embryophyta</taxon>
        <taxon>Tracheophyta</taxon>
        <taxon>Spermatophyta</taxon>
        <taxon>Magnoliopsida</taxon>
        <taxon>eudicotyledons</taxon>
        <taxon>Gunneridae</taxon>
        <taxon>Pentapetalae</taxon>
        <taxon>rosids</taxon>
        <taxon>malvids</taxon>
        <taxon>Malvales</taxon>
        <taxon>Malvaceae</taxon>
        <taxon>Grewioideae</taxon>
        <taxon>Apeibeae</taxon>
        <taxon>Corchorus</taxon>
    </lineage>
</organism>
<dbReference type="PANTHER" id="PTHR35545">
    <property type="entry name" value="F-BOX DOMAIN-CONTAINING PROTEIN"/>
    <property type="match status" value="1"/>
</dbReference>
<gene>
    <name evidence="2" type="ORF">CCACVL1_27721</name>
</gene>